<dbReference type="SMART" id="SM00228">
    <property type="entry name" value="PDZ"/>
    <property type="match status" value="1"/>
</dbReference>
<feature type="domain" description="PDZ" evidence="2">
    <location>
        <begin position="45"/>
        <end position="101"/>
    </location>
</feature>
<dbReference type="GO" id="GO:0005911">
    <property type="term" value="C:cell-cell junction"/>
    <property type="evidence" value="ECO:0007669"/>
    <property type="project" value="TreeGrafter"/>
</dbReference>
<feature type="compositionally biased region" description="Polar residues" evidence="1">
    <location>
        <begin position="106"/>
        <end position="118"/>
    </location>
</feature>
<dbReference type="Pfam" id="PF00595">
    <property type="entry name" value="PDZ"/>
    <property type="match status" value="1"/>
</dbReference>
<name>A0A060XM15_ONCMY</name>
<feature type="compositionally biased region" description="Basic and acidic residues" evidence="1">
    <location>
        <begin position="179"/>
        <end position="195"/>
    </location>
</feature>
<dbReference type="PROSITE" id="PS50106">
    <property type="entry name" value="PDZ"/>
    <property type="match status" value="1"/>
</dbReference>
<feature type="compositionally biased region" description="Low complexity" evidence="1">
    <location>
        <begin position="119"/>
        <end position="130"/>
    </location>
</feature>
<dbReference type="InterPro" id="IPR001478">
    <property type="entry name" value="PDZ"/>
</dbReference>
<evidence type="ECO:0000313" key="3">
    <source>
        <dbReference type="EMBL" id="CDQ80521.1"/>
    </source>
</evidence>
<dbReference type="CDD" id="cd06734">
    <property type="entry name" value="PDZ4_MAGI-1_3-like"/>
    <property type="match status" value="1"/>
</dbReference>
<dbReference type="PaxDb" id="8022-A0A060XM15"/>
<dbReference type="GO" id="GO:0046332">
    <property type="term" value="F:SMAD binding"/>
    <property type="evidence" value="ECO:0007669"/>
    <property type="project" value="TreeGrafter"/>
</dbReference>
<sequence>MERKHPTSKISLNSDPSSTNHICVSLTLCVLSSASPPIPGVPHKIGRIIDGSPADRCGKLKVGDRILAVNSQSIINMPHADIVKLIKDAGLSVTLRIIPQEELSPSAPSSEKQSPAVTQQHSPQAQPSPAVGQPIPAVTQPSPAVTQPSPAVTQPSSLTHQSPITQTPAPPPQIYTHDSSYRSEVKARQDVKPDIRQPPFTDYRQPPLDYRHPPVADYRQPPTLDYRHPPLMDYRQLSTDPRHFPMPVPHDYRQIQPQMPQVYQVRYFTHQYNIDLGCLLT</sequence>
<evidence type="ECO:0000259" key="2">
    <source>
        <dbReference type="PROSITE" id="PS50106"/>
    </source>
</evidence>
<dbReference type="GO" id="GO:0005886">
    <property type="term" value="C:plasma membrane"/>
    <property type="evidence" value="ECO:0007669"/>
    <property type="project" value="GOC"/>
</dbReference>
<feature type="compositionally biased region" description="Polar residues" evidence="1">
    <location>
        <begin position="139"/>
        <end position="162"/>
    </location>
</feature>
<gene>
    <name evidence="3" type="ORF">GSONMT00059848001</name>
</gene>
<dbReference type="Proteomes" id="UP000193380">
    <property type="component" value="Unassembled WGS sequence"/>
</dbReference>
<evidence type="ECO:0000313" key="4">
    <source>
        <dbReference type="Proteomes" id="UP000193380"/>
    </source>
</evidence>
<dbReference type="GO" id="GO:0043113">
    <property type="term" value="P:receptor clustering"/>
    <property type="evidence" value="ECO:0007669"/>
    <property type="project" value="TreeGrafter"/>
</dbReference>
<dbReference type="GO" id="GO:0070699">
    <property type="term" value="F:type II activin receptor binding"/>
    <property type="evidence" value="ECO:0007669"/>
    <property type="project" value="TreeGrafter"/>
</dbReference>
<evidence type="ECO:0000256" key="1">
    <source>
        <dbReference type="SAM" id="MobiDB-lite"/>
    </source>
</evidence>
<dbReference type="GO" id="GO:0030159">
    <property type="term" value="F:signaling receptor complex adaptor activity"/>
    <property type="evidence" value="ECO:0007669"/>
    <property type="project" value="TreeGrafter"/>
</dbReference>
<feature type="region of interest" description="Disordered" evidence="1">
    <location>
        <begin position="102"/>
        <end position="230"/>
    </location>
</feature>
<dbReference type="SUPFAM" id="SSF50156">
    <property type="entry name" value="PDZ domain-like"/>
    <property type="match status" value="1"/>
</dbReference>
<dbReference type="GO" id="GO:0031697">
    <property type="term" value="F:beta-1 adrenergic receptor binding"/>
    <property type="evidence" value="ECO:0007669"/>
    <property type="project" value="TreeGrafter"/>
</dbReference>
<protein>
    <recommendedName>
        <fullName evidence="2">PDZ domain-containing protein</fullName>
    </recommendedName>
</protein>
<proteinExistence type="predicted"/>
<dbReference type="GO" id="GO:0005737">
    <property type="term" value="C:cytoplasm"/>
    <property type="evidence" value="ECO:0007669"/>
    <property type="project" value="TreeGrafter"/>
</dbReference>
<dbReference type="STRING" id="8022.A0A060XM15"/>
<accession>A0A060XM15</accession>
<dbReference type="AlphaFoldDB" id="A0A060XM15"/>
<dbReference type="InterPro" id="IPR036034">
    <property type="entry name" value="PDZ_sf"/>
</dbReference>
<dbReference type="Gene3D" id="2.30.42.10">
    <property type="match status" value="1"/>
</dbReference>
<organism evidence="3 4">
    <name type="scientific">Oncorhynchus mykiss</name>
    <name type="common">Rainbow trout</name>
    <name type="synonym">Salmo gairdneri</name>
    <dbReference type="NCBI Taxonomy" id="8022"/>
    <lineage>
        <taxon>Eukaryota</taxon>
        <taxon>Metazoa</taxon>
        <taxon>Chordata</taxon>
        <taxon>Craniata</taxon>
        <taxon>Vertebrata</taxon>
        <taxon>Euteleostomi</taxon>
        <taxon>Actinopterygii</taxon>
        <taxon>Neopterygii</taxon>
        <taxon>Teleostei</taxon>
        <taxon>Protacanthopterygii</taxon>
        <taxon>Salmoniformes</taxon>
        <taxon>Salmonidae</taxon>
        <taxon>Salmoninae</taxon>
        <taxon>Oncorhynchus</taxon>
    </lineage>
</organism>
<dbReference type="PANTHER" id="PTHR10316">
    <property type="entry name" value="MEMBRANE ASSOCIATED GUANYLATE KINASE-RELATED"/>
    <property type="match status" value="1"/>
</dbReference>
<dbReference type="PANTHER" id="PTHR10316:SF27">
    <property type="entry name" value="MEMBRANE-ASSOCIATED GUANYLATE KINASE, WW AND PDZ DOMAIN-CONTAINING PROTEIN 2"/>
    <property type="match status" value="1"/>
</dbReference>
<dbReference type="EMBL" id="FR905615">
    <property type="protein sequence ID" value="CDQ80521.1"/>
    <property type="molecule type" value="Genomic_DNA"/>
</dbReference>
<reference evidence="3" key="2">
    <citation type="submission" date="2014-03" db="EMBL/GenBank/DDBJ databases">
        <authorList>
            <person name="Genoscope - CEA"/>
        </authorList>
    </citation>
    <scope>NUCLEOTIDE SEQUENCE</scope>
</reference>
<reference evidence="3" key="1">
    <citation type="journal article" date="2014" name="Nat. Commun.">
        <title>The rainbow trout genome provides novel insights into evolution after whole-genome duplication in vertebrates.</title>
        <authorList>
            <person name="Berthelot C."/>
            <person name="Brunet F."/>
            <person name="Chalopin D."/>
            <person name="Juanchich A."/>
            <person name="Bernard M."/>
            <person name="Noel B."/>
            <person name="Bento P."/>
            <person name="Da Silva C."/>
            <person name="Labadie K."/>
            <person name="Alberti A."/>
            <person name="Aury J.M."/>
            <person name="Louis A."/>
            <person name="Dehais P."/>
            <person name="Bardou P."/>
            <person name="Montfort J."/>
            <person name="Klopp C."/>
            <person name="Cabau C."/>
            <person name="Gaspin C."/>
            <person name="Thorgaard G.H."/>
            <person name="Boussaha M."/>
            <person name="Quillet E."/>
            <person name="Guyomard R."/>
            <person name="Galiana D."/>
            <person name="Bobe J."/>
            <person name="Volff J.N."/>
            <person name="Genet C."/>
            <person name="Wincker P."/>
            <person name="Jaillon O."/>
            <person name="Roest Crollius H."/>
            <person name="Guiguen Y."/>
        </authorList>
    </citation>
    <scope>NUCLEOTIDE SEQUENCE [LARGE SCALE GENOMIC DNA]</scope>
</reference>
<dbReference type="GO" id="GO:0007165">
    <property type="term" value="P:signal transduction"/>
    <property type="evidence" value="ECO:0007669"/>
    <property type="project" value="TreeGrafter"/>
</dbReference>
<dbReference type="GO" id="GO:0030425">
    <property type="term" value="C:dendrite"/>
    <property type="evidence" value="ECO:0007669"/>
    <property type="project" value="TreeGrafter"/>
</dbReference>
<dbReference type="FunFam" id="2.30.42.10:FF:000012">
    <property type="entry name" value="Membrane associated guanylate kinase, WW and PDZ domain containing 1"/>
    <property type="match status" value="1"/>
</dbReference>